<evidence type="ECO:0000256" key="3">
    <source>
        <dbReference type="ARBA" id="ARBA00022475"/>
    </source>
</evidence>
<feature type="transmembrane region" description="Helical" evidence="7">
    <location>
        <begin position="210"/>
        <end position="229"/>
    </location>
</feature>
<feature type="transmembrane region" description="Helical" evidence="7">
    <location>
        <begin position="318"/>
        <end position="340"/>
    </location>
</feature>
<feature type="transmembrane region" description="Helical" evidence="7">
    <location>
        <begin position="178"/>
        <end position="198"/>
    </location>
</feature>
<dbReference type="Proteomes" id="UP001165243">
    <property type="component" value="Unassembled WGS sequence"/>
</dbReference>
<evidence type="ECO:0000313" key="9">
    <source>
        <dbReference type="EMBL" id="GMB87448.1"/>
    </source>
</evidence>
<evidence type="ECO:0000256" key="6">
    <source>
        <dbReference type="ARBA" id="ARBA00023136"/>
    </source>
</evidence>
<keyword evidence="9" id="KW-0012">Acyltransferase</keyword>
<comment type="caution">
    <text evidence="9">The sequence shown here is derived from an EMBL/GenBank/DDBJ whole genome shotgun (WGS) entry which is preliminary data.</text>
</comment>
<dbReference type="GO" id="GO:0005886">
    <property type="term" value="C:plasma membrane"/>
    <property type="evidence" value="ECO:0007669"/>
    <property type="project" value="UniProtKB-SubCell"/>
</dbReference>
<dbReference type="EMBL" id="BSWK01000056">
    <property type="protein sequence ID" value="GMB87448.1"/>
    <property type="molecule type" value="Genomic_DNA"/>
</dbReference>
<proteinExistence type="inferred from homology"/>
<reference evidence="9" key="1">
    <citation type="submission" date="2023-04" db="EMBL/GenBank/DDBJ databases">
        <title>Draft genome sequences of Lactobacillus delbrueckii subsp. bulgaricus ME-900 and ME-901 with improved acid tolerance.</title>
        <authorList>
            <person name="Ishida T."/>
            <person name="Yamamoto E."/>
            <person name="Koizumi A."/>
            <person name="Fujiwara S."/>
            <person name="Makino S."/>
            <person name="Kano H."/>
            <person name="Kimura K."/>
        </authorList>
    </citation>
    <scope>NUCLEOTIDE SEQUENCE</scope>
    <source>
        <strain evidence="9">ME-900</strain>
    </source>
</reference>
<accession>A0AAV5PK81</accession>
<comment type="similarity">
    <text evidence="2">Belongs to the acyltransferase 3 family.</text>
</comment>
<keyword evidence="9" id="KW-0808">Transferase</keyword>
<keyword evidence="6 7" id="KW-0472">Membrane</keyword>
<dbReference type="InterPro" id="IPR002656">
    <property type="entry name" value="Acyl_transf_3_dom"/>
</dbReference>
<protein>
    <submittedName>
        <fullName evidence="9">Acyltransferase</fullName>
    </submittedName>
</protein>
<evidence type="ECO:0000256" key="2">
    <source>
        <dbReference type="ARBA" id="ARBA00007400"/>
    </source>
</evidence>
<feature type="transmembrane region" description="Helical" evidence="7">
    <location>
        <begin position="249"/>
        <end position="268"/>
    </location>
</feature>
<feature type="transmembrane region" description="Helical" evidence="7">
    <location>
        <begin position="122"/>
        <end position="143"/>
    </location>
</feature>
<evidence type="ECO:0000256" key="1">
    <source>
        <dbReference type="ARBA" id="ARBA00004651"/>
    </source>
</evidence>
<feature type="domain" description="Acyltransferase 3" evidence="8">
    <location>
        <begin position="6"/>
        <end position="338"/>
    </location>
</feature>
<name>A0AAV5PK81_LACDE</name>
<evidence type="ECO:0000259" key="8">
    <source>
        <dbReference type="Pfam" id="PF01757"/>
    </source>
</evidence>
<keyword evidence="3" id="KW-1003">Cell membrane</keyword>
<sequence>MKKRYYFMDLMAIVSSFAVVMLHTSGSATGLKVVVNRFTPDGLWSIMPNILFAFAVPIFFMQSGAKVLNYRDRYDTKTFFTKRVSKVVVPFTFWSILGYILFKAVQGSNFLQSFLAESIIGPYWFFYSIIAFYLCVPVLSLLVQYVSDRLLLYLIGLVIFFKSVLPLAAVIFGQSMPFLNSLPLGGGYLQYFLLGWYIANHELSGKKRKWIYMLGIGMLALEIALTLGLSYQTPRLPYYDYSPGYIKNFYDIANFPELCVVVALFTWLKQSEEKIRSWNFKDQLPKAAGITFGIYLLHPFVIFYLLPFLQSWLGTSPVGVRCLAYPIVIYLVSALLTIILRKIPSAKYVLP</sequence>
<feature type="transmembrane region" description="Helical" evidence="7">
    <location>
        <begin position="150"/>
        <end position="172"/>
    </location>
</feature>
<dbReference type="PANTHER" id="PTHR40074:SF2">
    <property type="entry name" value="O-ACETYLTRANSFERASE WECH"/>
    <property type="match status" value="1"/>
</dbReference>
<evidence type="ECO:0000256" key="4">
    <source>
        <dbReference type="ARBA" id="ARBA00022692"/>
    </source>
</evidence>
<organism evidence="9 10">
    <name type="scientific">Lactobacillus delbrueckii subsp. bulgaricus</name>
    <dbReference type="NCBI Taxonomy" id="1585"/>
    <lineage>
        <taxon>Bacteria</taxon>
        <taxon>Bacillati</taxon>
        <taxon>Bacillota</taxon>
        <taxon>Bacilli</taxon>
        <taxon>Lactobacillales</taxon>
        <taxon>Lactobacillaceae</taxon>
        <taxon>Lactobacillus</taxon>
    </lineage>
</organism>
<dbReference type="PANTHER" id="PTHR40074">
    <property type="entry name" value="O-ACETYLTRANSFERASE WECH"/>
    <property type="match status" value="1"/>
</dbReference>
<evidence type="ECO:0000313" key="10">
    <source>
        <dbReference type="Proteomes" id="UP001165243"/>
    </source>
</evidence>
<dbReference type="Pfam" id="PF01757">
    <property type="entry name" value="Acyl_transf_3"/>
    <property type="match status" value="1"/>
</dbReference>
<feature type="transmembrane region" description="Helical" evidence="7">
    <location>
        <begin position="84"/>
        <end position="102"/>
    </location>
</feature>
<keyword evidence="5 7" id="KW-1133">Transmembrane helix</keyword>
<evidence type="ECO:0000256" key="5">
    <source>
        <dbReference type="ARBA" id="ARBA00022989"/>
    </source>
</evidence>
<dbReference type="GO" id="GO:0016413">
    <property type="term" value="F:O-acetyltransferase activity"/>
    <property type="evidence" value="ECO:0007669"/>
    <property type="project" value="TreeGrafter"/>
</dbReference>
<feature type="transmembrane region" description="Helical" evidence="7">
    <location>
        <begin position="46"/>
        <end position="63"/>
    </location>
</feature>
<keyword evidence="4 7" id="KW-0812">Transmembrane</keyword>
<comment type="subcellular location">
    <subcellularLocation>
        <location evidence="1">Cell membrane</location>
        <topology evidence="1">Multi-pass membrane protein</topology>
    </subcellularLocation>
</comment>
<dbReference type="GO" id="GO:0009246">
    <property type="term" value="P:enterobacterial common antigen biosynthetic process"/>
    <property type="evidence" value="ECO:0007669"/>
    <property type="project" value="TreeGrafter"/>
</dbReference>
<feature type="transmembrane region" description="Helical" evidence="7">
    <location>
        <begin position="288"/>
        <end position="306"/>
    </location>
</feature>
<evidence type="ECO:0000256" key="7">
    <source>
        <dbReference type="SAM" id="Phobius"/>
    </source>
</evidence>
<dbReference type="AlphaFoldDB" id="A0AAV5PK81"/>
<dbReference type="RefSeq" id="WP_014565310.1">
    <property type="nucleotide sequence ID" value="NZ_BSWJ01000061.1"/>
</dbReference>
<gene>
    <name evidence="9" type="ORF">ME0900_18220</name>
</gene>